<reference evidence="3" key="1">
    <citation type="submission" date="2023-03" db="EMBL/GenBank/DDBJ databases">
        <title>Massive genome expansion in bonnet fungi (Mycena s.s.) driven by repeated elements and novel gene families across ecological guilds.</title>
        <authorList>
            <consortium name="Lawrence Berkeley National Laboratory"/>
            <person name="Harder C.B."/>
            <person name="Miyauchi S."/>
            <person name="Viragh M."/>
            <person name="Kuo A."/>
            <person name="Thoen E."/>
            <person name="Andreopoulos B."/>
            <person name="Lu D."/>
            <person name="Skrede I."/>
            <person name="Drula E."/>
            <person name="Henrissat B."/>
            <person name="Morin E."/>
            <person name="Kohler A."/>
            <person name="Barry K."/>
            <person name="LaButti K."/>
            <person name="Morin E."/>
            <person name="Salamov A."/>
            <person name="Lipzen A."/>
            <person name="Mereny Z."/>
            <person name="Hegedus B."/>
            <person name="Baldrian P."/>
            <person name="Stursova M."/>
            <person name="Weitz H."/>
            <person name="Taylor A."/>
            <person name="Grigoriev I.V."/>
            <person name="Nagy L.G."/>
            <person name="Martin F."/>
            <person name="Kauserud H."/>
        </authorList>
    </citation>
    <scope>NUCLEOTIDE SEQUENCE</scope>
    <source>
        <strain evidence="3">CBHHK182m</strain>
    </source>
</reference>
<name>A0AAD7J5G7_9AGAR</name>
<feature type="binding site" evidence="2">
    <location>
        <position position="236"/>
    </location>
    <ligand>
        <name>a divalent metal cation</name>
        <dbReference type="ChEBI" id="CHEBI:60240"/>
        <label>1</label>
    </ligand>
</feature>
<dbReference type="InterPro" id="IPR002678">
    <property type="entry name" value="DUF34/NIF3"/>
</dbReference>
<evidence type="ECO:0000256" key="1">
    <source>
        <dbReference type="ARBA" id="ARBA00006964"/>
    </source>
</evidence>
<dbReference type="GO" id="GO:0005739">
    <property type="term" value="C:mitochondrion"/>
    <property type="evidence" value="ECO:0007669"/>
    <property type="project" value="TreeGrafter"/>
</dbReference>
<accession>A0AAD7J5G7</accession>
<dbReference type="FunFam" id="3.40.1390.30:FF:000001">
    <property type="entry name" value="GTP cyclohydrolase 1 type 2"/>
    <property type="match status" value="1"/>
</dbReference>
<feature type="binding site" evidence="2">
    <location>
        <position position="111"/>
    </location>
    <ligand>
        <name>a divalent metal cation</name>
        <dbReference type="ChEBI" id="CHEBI:60240"/>
        <label>1</label>
    </ligand>
</feature>
<evidence type="ECO:0000313" key="3">
    <source>
        <dbReference type="EMBL" id="KAJ7756612.1"/>
    </source>
</evidence>
<dbReference type="InterPro" id="IPR036069">
    <property type="entry name" value="DUF34/NIF3_sf"/>
</dbReference>
<keyword evidence="4" id="KW-1185">Reference proteome</keyword>
<dbReference type="EMBL" id="JARKIB010000046">
    <property type="protein sequence ID" value="KAJ7756612.1"/>
    <property type="molecule type" value="Genomic_DNA"/>
</dbReference>
<dbReference type="PANTHER" id="PTHR13799">
    <property type="entry name" value="NGG1 INTERACTING FACTOR 3"/>
    <property type="match status" value="1"/>
</dbReference>
<dbReference type="NCBIfam" id="TIGR00486">
    <property type="entry name" value="YbgI_SA1388"/>
    <property type="match status" value="1"/>
</dbReference>
<dbReference type="SUPFAM" id="SSF102705">
    <property type="entry name" value="NIF3 (NGG1p interacting factor 3)-like"/>
    <property type="match status" value="1"/>
</dbReference>
<comment type="caution">
    <text evidence="3">The sequence shown here is derived from an EMBL/GenBank/DDBJ whole genome shotgun (WGS) entry which is preliminary data.</text>
</comment>
<gene>
    <name evidence="3" type="ORF">B0H16DRAFT_1538521</name>
</gene>
<dbReference type="PANTHER" id="PTHR13799:SF13">
    <property type="entry name" value="NIF3-LIKE PROTEIN 1"/>
    <property type="match status" value="1"/>
</dbReference>
<sequence>MASSILTRSVCNAMQRIAPPVLAGSWDNIGLILESPVKNASAAANRILLTIDITPAVCDEAVSSGASVIVSYHPPIFQGLKSLTLATPLQATLLRCAAAGISIYSPHSALDSVWGGINDWLAECIGANESIITPLVDSDARAIGGDGRRVTFDPPISIAVLEGRIKRNLSLSQIQVGYSPVRPDRLVSSVAICAGAGGSMFQGLGSPADVWFTGEMPHHEILAAVAAGTHVILCGHTNTERGYLPTLAKKLQEELKAETEPGLGDVEITISQADAHPLQFV</sequence>
<dbReference type="Proteomes" id="UP001215598">
    <property type="component" value="Unassembled WGS sequence"/>
</dbReference>
<dbReference type="GO" id="GO:0046872">
    <property type="term" value="F:metal ion binding"/>
    <property type="evidence" value="ECO:0007669"/>
    <property type="project" value="UniProtKB-KW"/>
</dbReference>
<dbReference type="Gene3D" id="3.40.1390.30">
    <property type="entry name" value="NIF3 (NGG1p interacting factor 3)-like"/>
    <property type="match status" value="1"/>
</dbReference>
<feature type="binding site" evidence="2">
    <location>
        <position position="240"/>
    </location>
    <ligand>
        <name>a divalent metal cation</name>
        <dbReference type="ChEBI" id="CHEBI:60240"/>
        <label>1</label>
    </ligand>
</feature>
<evidence type="ECO:0000313" key="4">
    <source>
        <dbReference type="Proteomes" id="UP001215598"/>
    </source>
</evidence>
<comment type="similarity">
    <text evidence="1">Belongs to the GTP cyclohydrolase I type 2/NIF3 family.</text>
</comment>
<dbReference type="Pfam" id="PF01784">
    <property type="entry name" value="DUF34_NIF3"/>
    <property type="match status" value="1"/>
</dbReference>
<evidence type="ECO:0000256" key="2">
    <source>
        <dbReference type="PIRSR" id="PIRSR602678-1"/>
    </source>
</evidence>
<keyword evidence="2" id="KW-0479">Metal-binding</keyword>
<feature type="binding site" evidence="2">
    <location>
        <position position="73"/>
    </location>
    <ligand>
        <name>a divalent metal cation</name>
        <dbReference type="ChEBI" id="CHEBI:60240"/>
        <label>1</label>
    </ligand>
</feature>
<proteinExistence type="inferred from homology"/>
<dbReference type="AlphaFoldDB" id="A0AAD7J5G7"/>
<protein>
    <submittedName>
        <fullName evidence="3">NIF3-like protein-like protein</fullName>
    </submittedName>
</protein>
<organism evidence="3 4">
    <name type="scientific">Mycena metata</name>
    <dbReference type="NCBI Taxonomy" id="1033252"/>
    <lineage>
        <taxon>Eukaryota</taxon>
        <taxon>Fungi</taxon>
        <taxon>Dikarya</taxon>
        <taxon>Basidiomycota</taxon>
        <taxon>Agaricomycotina</taxon>
        <taxon>Agaricomycetes</taxon>
        <taxon>Agaricomycetidae</taxon>
        <taxon>Agaricales</taxon>
        <taxon>Marasmiineae</taxon>
        <taxon>Mycenaceae</taxon>
        <taxon>Mycena</taxon>
    </lineage>
</organism>